<dbReference type="SUPFAM" id="SSF55048">
    <property type="entry name" value="Probable ACP-binding domain of malonyl-CoA ACP transacylase"/>
    <property type="match status" value="1"/>
</dbReference>
<dbReference type="GO" id="GO:0006633">
    <property type="term" value="P:fatty acid biosynthetic process"/>
    <property type="evidence" value="ECO:0007669"/>
    <property type="project" value="TreeGrafter"/>
</dbReference>
<dbReference type="InterPro" id="IPR014043">
    <property type="entry name" value="Acyl_transferase_dom"/>
</dbReference>
<dbReference type="PANTHER" id="PTHR43775:SF51">
    <property type="entry name" value="INACTIVE PHENOLPHTHIOCEROL SYNTHESIS POLYKETIDE SYNTHASE TYPE I PKS1-RELATED"/>
    <property type="match status" value="1"/>
</dbReference>
<proteinExistence type="predicted"/>
<dbReference type="InterPro" id="IPR016035">
    <property type="entry name" value="Acyl_Trfase/lysoPLipase"/>
</dbReference>
<protein>
    <recommendedName>
        <fullName evidence="4">Malonyl-CoA:ACP transacylase (MAT) domain-containing protein</fullName>
    </recommendedName>
</protein>
<dbReference type="InterPro" id="IPR050091">
    <property type="entry name" value="PKS_NRPS_Biosynth_Enz"/>
</dbReference>
<keyword evidence="3" id="KW-0808">Transferase</keyword>
<name>A0A0F8WLM7_9ZZZZ</name>
<dbReference type="Gene3D" id="3.40.366.10">
    <property type="entry name" value="Malonyl-Coenzyme A Acyl Carrier Protein, domain 2"/>
    <property type="match status" value="1"/>
</dbReference>
<evidence type="ECO:0000313" key="5">
    <source>
        <dbReference type="EMBL" id="KKK49145.1"/>
    </source>
</evidence>
<sequence length="338" mass="36248">LWRGEPAPGLVQGVAAREGKVAFMFTGQGSQRAGMGQELYETFPVFAQALDAALSELDPHLERPLKELIFASEDSPEAELLDQTAFTQAVLFALEVALYRLVESWGLRPDYLVGHSIGELAAAHVAGVLSLSDASALVAARGGLMGALPEGGAMVAVKASEQEVLASLDGLEEHLALAAVNGPDSVVVSGDEDALGEWAARFEQQGRKITRLRVSHAFHSPRMEPMLDEFAEVAKGLSFAAPKIPIVSNLTGEPVSEEQMCSPGYWVRHVREPVRFMDGMRFLKDAGVTNYLELGPEGVLSAIGRECLDDFQDEQDASQAALVPTLRASRPEVEALIG</sequence>
<comment type="caution">
    <text evidence="5">The sequence shown here is derived from an EMBL/GenBank/DDBJ whole genome shotgun (WGS) entry which is preliminary data.</text>
</comment>
<evidence type="ECO:0000256" key="3">
    <source>
        <dbReference type="ARBA" id="ARBA00022679"/>
    </source>
</evidence>
<dbReference type="EMBL" id="LAZR01068701">
    <property type="protein sequence ID" value="KKK49145.1"/>
    <property type="molecule type" value="Genomic_DNA"/>
</dbReference>
<evidence type="ECO:0000259" key="4">
    <source>
        <dbReference type="SMART" id="SM00827"/>
    </source>
</evidence>
<gene>
    <name evidence="5" type="ORF">LCGC14_3138000</name>
</gene>
<organism evidence="5">
    <name type="scientific">marine sediment metagenome</name>
    <dbReference type="NCBI Taxonomy" id="412755"/>
    <lineage>
        <taxon>unclassified sequences</taxon>
        <taxon>metagenomes</taxon>
        <taxon>ecological metagenomes</taxon>
    </lineage>
</organism>
<feature type="domain" description="Malonyl-CoA:ACP transacylase (MAT)" evidence="4">
    <location>
        <begin position="24"/>
        <end position="330"/>
    </location>
</feature>
<evidence type="ECO:0000256" key="2">
    <source>
        <dbReference type="ARBA" id="ARBA00022553"/>
    </source>
</evidence>
<dbReference type="GO" id="GO:0004312">
    <property type="term" value="F:fatty acid synthase activity"/>
    <property type="evidence" value="ECO:0007669"/>
    <property type="project" value="TreeGrafter"/>
</dbReference>
<dbReference type="Pfam" id="PF00698">
    <property type="entry name" value="Acyl_transf_1"/>
    <property type="match status" value="1"/>
</dbReference>
<dbReference type="SMART" id="SM00827">
    <property type="entry name" value="PKS_AT"/>
    <property type="match status" value="1"/>
</dbReference>
<feature type="non-terminal residue" evidence="5">
    <location>
        <position position="1"/>
    </location>
</feature>
<reference evidence="5" key="1">
    <citation type="journal article" date="2015" name="Nature">
        <title>Complex archaea that bridge the gap between prokaryotes and eukaryotes.</title>
        <authorList>
            <person name="Spang A."/>
            <person name="Saw J.H."/>
            <person name="Jorgensen S.L."/>
            <person name="Zaremba-Niedzwiedzka K."/>
            <person name="Martijn J."/>
            <person name="Lind A.E."/>
            <person name="van Eijk R."/>
            <person name="Schleper C."/>
            <person name="Guy L."/>
            <person name="Ettema T.J."/>
        </authorList>
    </citation>
    <scope>NUCLEOTIDE SEQUENCE</scope>
</reference>
<dbReference type="InterPro" id="IPR001227">
    <property type="entry name" value="Ac_transferase_dom_sf"/>
</dbReference>
<dbReference type="Gene3D" id="3.30.70.250">
    <property type="entry name" value="Malonyl-CoA ACP transacylase, ACP-binding"/>
    <property type="match status" value="1"/>
</dbReference>
<dbReference type="FunFam" id="3.40.366.10:FF:000002">
    <property type="entry name" value="Probable polyketide synthase 2"/>
    <property type="match status" value="1"/>
</dbReference>
<accession>A0A0F8WLM7</accession>
<dbReference type="AlphaFoldDB" id="A0A0F8WLM7"/>
<dbReference type="PANTHER" id="PTHR43775">
    <property type="entry name" value="FATTY ACID SYNTHASE"/>
    <property type="match status" value="1"/>
</dbReference>
<dbReference type="InterPro" id="IPR016036">
    <property type="entry name" value="Malonyl_transacylase_ACP-bd"/>
</dbReference>
<dbReference type="SUPFAM" id="SSF52151">
    <property type="entry name" value="FabD/lysophospholipase-like"/>
    <property type="match status" value="1"/>
</dbReference>
<feature type="non-terminal residue" evidence="5">
    <location>
        <position position="338"/>
    </location>
</feature>
<evidence type="ECO:0000256" key="1">
    <source>
        <dbReference type="ARBA" id="ARBA00022450"/>
    </source>
</evidence>
<keyword evidence="2" id="KW-0597">Phosphoprotein</keyword>
<keyword evidence="1" id="KW-0596">Phosphopantetheine</keyword>